<evidence type="ECO:0000313" key="3">
    <source>
        <dbReference type="Proteomes" id="UP000030762"/>
    </source>
</evidence>
<accession>T0RGL6</accession>
<reference evidence="2 3" key="1">
    <citation type="submission" date="2012-04" db="EMBL/GenBank/DDBJ databases">
        <title>The Genome Sequence of Saprolegnia declina VS20.</title>
        <authorList>
            <consortium name="The Broad Institute Genome Sequencing Platform"/>
            <person name="Russ C."/>
            <person name="Nusbaum C."/>
            <person name="Tyler B."/>
            <person name="van West P."/>
            <person name="Dieguez-Uribeondo J."/>
            <person name="de Bruijn I."/>
            <person name="Tripathy S."/>
            <person name="Jiang R."/>
            <person name="Young S.K."/>
            <person name="Zeng Q."/>
            <person name="Gargeya S."/>
            <person name="Fitzgerald M."/>
            <person name="Haas B."/>
            <person name="Abouelleil A."/>
            <person name="Alvarado L."/>
            <person name="Arachchi H.M."/>
            <person name="Berlin A."/>
            <person name="Chapman S.B."/>
            <person name="Goldberg J."/>
            <person name="Griggs A."/>
            <person name="Gujja S."/>
            <person name="Hansen M."/>
            <person name="Howarth C."/>
            <person name="Imamovic A."/>
            <person name="Larimer J."/>
            <person name="McCowen C."/>
            <person name="Montmayeur A."/>
            <person name="Murphy C."/>
            <person name="Neiman D."/>
            <person name="Pearson M."/>
            <person name="Priest M."/>
            <person name="Roberts A."/>
            <person name="Saif S."/>
            <person name="Shea T."/>
            <person name="Sisk P."/>
            <person name="Sykes S."/>
            <person name="Wortman J."/>
            <person name="Nusbaum C."/>
            <person name="Birren B."/>
        </authorList>
    </citation>
    <scope>NUCLEOTIDE SEQUENCE [LARGE SCALE GENOMIC DNA]</scope>
    <source>
        <strain evidence="2 3">VS20</strain>
    </source>
</reference>
<organism evidence="2 3">
    <name type="scientific">Saprolegnia diclina (strain VS20)</name>
    <dbReference type="NCBI Taxonomy" id="1156394"/>
    <lineage>
        <taxon>Eukaryota</taxon>
        <taxon>Sar</taxon>
        <taxon>Stramenopiles</taxon>
        <taxon>Oomycota</taxon>
        <taxon>Saprolegniomycetes</taxon>
        <taxon>Saprolegniales</taxon>
        <taxon>Saprolegniaceae</taxon>
        <taxon>Saprolegnia</taxon>
    </lineage>
</organism>
<dbReference type="GeneID" id="19951754"/>
<dbReference type="Proteomes" id="UP000030762">
    <property type="component" value="Unassembled WGS sequence"/>
</dbReference>
<dbReference type="RefSeq" id="XP_008615269.1">
    <property type="nucleotide sequence ID" value="XM_008617047.1"/>
</dbReference>
<keyword evidence="3" id="KW-1185">Reference proteome</keyword>
<dbReference type="InParanoid" id="T0RGL6"/>
<evidence type="ECO:0000256" key="1">
    <source>
        <dbReference type="SAM" id="MobiDB-lite"/>
    </source>
</evidence>
<dbReference type="OrthoDB" id="10451681at2759"/>
<feature type="region of interest" description="Disordered" evidence="1">
    <location>
        <begin position="171"/>
        <end position="211"/>
    </location>
</feature>
<feature type="compositionally biased region" description="Basic and acidic residues" evidence="1">
    <location>
        <begin position="1"/>
        <end position="12"/>
    </location>
</feature>
<gene>
    <name evidence="2" type="ORF">SDRG_11027</name>
</gene>
<evidence type="ECO:0000313" key="2">
    <source>
        <dbReference type="EMBL" id="EQC31428.1"/>
    </source>
</evidence>
<name>T0RGL6_SAPDV</name>
<feature type="region of interest" description="Disordered" evidence="1">
    <location>
        <begin position="229"/>
        <end position="271"/>
    </location>
</feature>
<feature type="compositionally biased region" description="Low complexity" evidence="1">
    <location>
        <begin position="198"/>
        <end position="207"/>
    </location>
</feature>
<feature type="region of interest" description="Disordered" evidence="1">
    <location>
        <begin position="1"/>
        <end position="48"/>
    </location>
</feature>
<protein>
    <submittedName>
        <fullName evidence="2">Uncharacterized protein</fullName>
    </submittedName>
</protein>
<dbReference type="VEuPathDB" id="FungiDB:SDRG_11027"/>
<proteinExistence type="predicted"/>
<dbReference type="EMBL" id="JH767169">
    <property type="protein sequence ID" value="EQC31428.1"/>
    <property type="molecule type" value="Genomic_DNA"/>
</dbReference>
<sequence length="271" mass="29135">METDAEPTRPSEEEPLPTIETLSICTEDAPTSEPRTESSDNNDAGPLLYDPKDHPIVEAMLGTVAKDVDNFYLSLDDLNVGVVRHVASALSALAAGVPVTSVRSMRLLSCVLGLETIGAWIPRYGVDCLRPLLKASIRRQRHSLTDAPTQLALILTTFNMTSAVLSVRDALPRPTSPSSAPISSPSLLSSPKKRRRPPTASSPRQPRVPQEGLHVLLAEVMHKYQHRALSRKPQFSVAKGSTNAATAASRRQRSLSYGNTKGKVAAASTAS</sequence>
<feature type="compositionally biased region" description="Low complexity" evidence="1">
    <location>
        <begin position="172"/>
        <end position="190"/>
    </location>
</feature>
<dbReference type="AlphaFoldDB" id="T0RGL6"/>
<dbReference type="OMA" id="LETIGAW"/>